<evidence type="ECO:0000313" key="11">
    <source>
        <dbReference type="Proteomes" id="UP000316759"/>
    </source>
</evidence>
<dbReference type="SMART" id="SM00490">
    <property type="entry name" value="HELICc"/>
    <property type="match status" value="1"/>
</dbReference>
<organism evidence="10 11">
    <name type="scientific">Fasciola gigantica</name>
    <name type="common">Giant liver fluke</name>
    <dbReference type="NCBI Taxonomy" id="46835"/>
    <lineage>
        <taxon>Eukaryota</taxon>
        <taxon>Metazoa</taxon>
        <taxon>Spiralia</taxon>
        <taxon>Lophotrochozoa</taxon>
        <taxon>Platyhelminthes</taxon>
        <taxon>Trematoda</taxon>
        <taxon>Digenea</taxon>
        <taxon>Plagiorchiida</taxon>
        <taxon>Echinostomata</taxon>
        <taxon>Echinostomatoidea</taxon>
        <taxon>Fasciolidae</taxon>
        <taxon>Fasciola</taxon>
    </lineage>
</organism>
<evidence type="ECO:0000313" key="10">
    <source>
        <dbReference type="EMBL" id="TPP67344.1"/>
    </source>
</evidence>
<keyword evidence="11" id="KW-1185">Reference proteome</keyword>
<dbReference type="Gene3D" id="2.40.30.300">
    <property type="match status" value="1"/>
</dbReference>
<dbReference type="Pfam" id="PF08148">
    <property type="entry name" value="DSHCT"/>
    <property type="match status" value="1"/>
</dbReference>
<dbReference type="GO" id="GO:0006401">
    <property type="term" value="P:RNA catabolic process"/>
    <property type="evidence" value="ECO:0007669"/>
    <property type="project" value="InterPro"/>
</dbReference>
<dbReference type="SMART" id="SM01142">
    <property type="entry name" value="DSHCT"/>
    <property type="match status" value="1"/>
</dbReference>
<evidence type="ECO:0000256" key="3">
    <source>
        <dbReference type="ARBA" id="ARBA00022801"/>
    </source>
</evidence>
<dbReference type="InterPro" id="IPR048392">
    <property type="entry name" value="MTR4-like_stalk"/>
</dbReference>
<keyword evidence="4 10" id="KW-0347">Helicase</keyword>
<feature type="region of interest" description="Disordered" evidence="7">
    <location>
        <begin position="673"/>
        <end position="703"/>
    </location>
</feature>
<proteinExistence type="predicted"/>
<dbReference type="Pfam" id="PF13234">
    <property type="entry name" value="MTR4_beta-barrel"/>
    <property type="match status" value="1"/>
</dbReference>
<dbReference type="GO" id="GO:0005524">
    <property type="term" value="F:ATP binding"/>
    <property type="evidence" value="ECO:0007669"/>
    <property type="project" value="UniProtKB-KW"/>
</dbReference>
<dbReference type="InterPro" id="IPR011545">
    <property type="entry name" value="DEAD/DEAH_box_helicase_dom"/>
</dbReference>
<evidence type="ECO:0000259" key="9">
    <source>
        <dbReference type="PROSITE" id="PS51194"/>
    </source>
</evidence>
<dbReference type="PROSITE" id="PS51192">
    <property type="entry name" value="HELICASE_ATP_BIND_1"/>
    <property type="match status" value="1"/>
</dbReference>
<evidence type="ECO:0000256" key="7">
    <source>
        <dbReference type="SAM" id="MobiDB-lite"/>
    </source>
</evidence>
<dbReference type="GO" id="GO:0000460">
    <property type="term" value="P:maturation of 5.8S rRNA"/>
    <property type="evidence" value="ECO:0007669"/>
    <property type="project" value="TreeGrafter"/>
</dbReference>
<dbReference type="InterPro" id="IPR012961">
    <property type="entry name" value="Ski2/MTR4_C"/>
</dbReference>
<keyword evidence="6" id="KW-0539">Nucleus</keyword>
<dbReference type="Gene3D" id="3.40.50.300">
    <property type="entry name" value="P-loop containing nucleotide triphosphate hydrolases"/>
    <property type="match status" value="2"/>
</dbReference>
<dbReference type="InterPro" id="IPR014001">
    <property type="entry name" value="Helicase_ATP-bd"/>
</dbReference>
<dbReference type="STRING" id="46835.A0A504Z100"/>
<protein>
    <submittedName>
        <fullName evidence="10">ATP-dependent RNA helicase DOB1</fullName>
    </submittedName>
</protein>
<dbReference type="AlphaFoldDB" id="A0A504Z100"/>
<dbReference type="InterPro" id="IPR001650">
    <property type="entry name" value="Helicase_C-like"/>
</dbReference>
<keyword evidence="3" id="KW-0378">Hydrolase</keyword>
<dbReference type="PROSITE" id="PS51194">
    <property type="entry name" value="HELICASE_CTER"/>
    <property type="match status" value="1"/>
</dbReference>
<dbReference type="FunFam" id="3.40.50.300:FF:000083">
    <property type="entry name" value="ATP-dependent RNA helicase DOB1"/>
    <property type="match status" value="1"/>
</dbReference>
<reference evidence="10 11" key="1">
    <citation type="submission" date="2019-04" db="EMBL/GenBank/DDBJ databases">
        <title>Annotation for the trematode Fasciola gigantica.</title>
        <authorList>
            <person name="Choi Y.-J."/>
        </authorList>
    </citation>
    <scope>NUCLEOTIDE SEQUENCE [LARGE SCALE GENOMIC DNA]</scope>
    <source>
        <strain evidence="10">Uganda_cow_1</strain>
    </source>
</reference>
<dbReference type="Pfam" id="PF00270">
    <property type="entry name" value="DEAD"/>
    <property type="match status" value="1"/>
</dbReference>
<keyword evidence="5" id="KW-0067">ATP-binding</keyword>
<dbReference type="PANTHER" id="PTHR12131">
    <property type="entry name" value="ATP-DEPENDENT RNA AND DNA HELICASE"/>
    <property type="match status" value="1"/>
</dbReference>
<dbReference type="Pfam" id="PF00271">
    <property type="entry name" value="Helicase_C"/>
    <property type="match status" value="1"/>
</dbReference>
<keyword evidence="2" id="KW-0547">Nucleotide-binding</keyword>
<evidence type="ECO:0000256" key="2">
    <source>
        <dbReference type="ARBA" id="ARBA00022741"/>
    </source>
</evidence>
<dbReference type="SUPFAM" id="SSF52540">
    <property type="entry name" value="P-loop containing nucleoside triphosphate hydrolases"/>
    <property type="match status" value="1"/>
</dbReference>
<dbReference type="Proteomes" id="UP000316759">
    <property type="component" value="Unassembled WGS sequence"/>
</dbReference>
<dbReference type="GO" id="GO:0005634">
    <property type="term" value="C:nucleus"/>
    <property type="evidence" value="ECO:0007669"/>
    <property type="project" value="UniProtKB-SubCell"/>
</dbReference>
<gene>
    <name evidence="10" type="ORF">FGIG_08518</name>
</gene>
<dbReference type="FunFam" id="3.40.50.300:FF:000141">
    <property type="entry name" value="ATP-dependent RNA helicase DOB1"/>
    <property type="match status" value="1"/>
</dbReference>
<dbReference type="EMBL" id="SUNJ01000798">
    <property type="protein sequence ID" value="TPP67344.1"/>
    <property type="molecule type" value="Genomic_DNA"/>
</dbReference>
<dbReference type="CDD" id="cd18795">
    <property type="entry name" value="SF2_C_Ski2"/>
    <property type="match status" value="1"/>
</dbReference>
<dbReference type="GO" id="GO:0003723">
    <property type="term" value="F:RNA binding"/>
    <property type="evidence" value="ECO:0007669"/>
    <property type="project" value="InterPro"/>
</dbReference>
<feature type="domain" description="Helicase C-terminal" evidence="9">
    <location>
        <begin position="338"/>
        <end position="534"/>
    </location>
</feature>
<sequence length="1089" mass="121379">MNTWDIDLEGLASSFVPKSQSSCSDNSTIPGKRVYEAEPLDALTKRKKKQGPKFETYTLNSGEGCLHEVVYPAGVPLKPLSPITEPAREYPFALDSFQREAVTCIENGQSVLVAAHTSAGKTVVAEYAVARCLKRKQRVIYTTPIKALSNQKFREFTEEFKDVGLMTGDITINPSATVLIMTTEILLSMLYRGSEVTREVGWVIFDEIHYMREKERGVVWEETIILLPDIVGLVFLSATIPNARQFAEWVVFLHKQPCHVVYTEYRPVPLQHYLFPCGGDGIHLVVNQKREFIESNFQTAMNVLHKAAGNAASDTRMRGRRGGSIRARPYCAKLVKLVMDQNLEPLIVFSFSKVDCEFYATQMNKMDFNTDTEKAAVDLIFNNAIASLSAEDKRLPQVQILLPVLRRGVGIHHGGLLPILKEIVEILFAEGLIKVLYATETFAMGLNMPARTVLFTATRKFDGRNFRLVSSGEYIQMSGRAGRRGKDDRGTVILMLDDQISATDVRQLLSGQPDRLDSAFYLTNNMVLNLLRVEDINPELMLEKSFLQFQTKSMMPSLHGRIKALESEIKTIHFPDDIDLEKLGALVRLREAKLSTERERWAVVLKAKSVVPFLQVGRVLRVHTVDDVDFGWAVLLHVEQPQTTAIRGQKVESAGGLLLHCLLETLPLGMMGEEDTIGGSDHKPSSVPLSMVEPAQSASHSPDLDDVPMDASIRTVVHVVTVPLACIAELSSVCLKVRSVLTDSTSGGGSQAGKSADVVRRVIRLSESIRRHLWEGIQRAQDQLGGELPLLDPIRDMHISDPKFKQLTEMAHMLDARIELNPISKRTDAETLIDLFAHRANKLHELKVLQKHLESRDSLVQLDELYARKRLLRRLGFCLEDDVIAFKGRIACEISSGDELMLTELMLDGLFSNLNAPQLAGVLSCFVVEHNASKADKIVLQPDMEGALKQIQAKARFLARAAAECRVGGSRAQKDEPDAKTTSAVPEAGALLNSRVGILDDEQAYVDRFSGELMEVVRAWALGVSFARLCELTHVFEGSVIRCMRRLEELLRQMHDAAKVAGNSELENKFVQAMVMIKRDIVFAASLYL</sequence>
<dbReference type="InterPro" id="IPR027417">
    <property type="entry name" value="P-loop_NTPase"/>
</dbReference>
<evidence type="ECO:0000256" key="6">
    <source>
        <dbReference type="ARBA" id="ARBA00023242"/>
    </source>
</evidence>
<feature type="domain" description="Helicase ATP-binding" evidence="8">
    <location>
        <begin position="102"/>
        <end position="258"/>
    </location>
</feature>
<accession>A0A504Z100</accession>
<evidence type="ECO:0000256" key="1">
    <source>
        <dbReference type="ARBA" id="ARBA00004123"/>
    </source>
</evidence>
<dbReference type="PIRSF" id="PIRSF005198">
    <property type="entry name" value="Antiviral_helicase_SKI2"/>
    <property type="match status" value="1"/>
</dbReference>
<evidence type="ECO:0000256" key="4">
    <source>
        <dbReference type="ARBA" id="ARBA00022806"/>
    </source>
</evidence>
<dbReference type="Pfam" id="PF21408">
    <property type="entry name" value="MTR4-like_stalk"/>
    <property type="match status" value="1"/>
</dbReference>
<dbReference type="GO" id="GO:0003724">
    <property type="term" value="F:RNA helicase activity"/>
    <property type="evidence" value="ECO:0007669"/>
    <property type="project" value="InterPro"/>
</dbReference>
<dbReference type="SMART" id="SM00487">
    <property type="entry name" value="DEXDc"/>
    <property type="match status" value="1"/>
</dbReference>
<comment type="caution">
    <text evidence="10">The sequence shown here is derived from an EMBL/GenBank/DDBJ whole genome shotgun (WGS) entry which is preliminary data.</text>
</comment>
<dbReference type="Gene3D" id="1.10.3380.30">
    <property type="match status" value="1"/>
</dbReference>
<dbReference type="OrthoDB" id="64767at2759"/>
<dbReference type="InterPro" id="IPR025696">
    <property type="entry name" value="Beta-barrel_MTR4"/>
</dbReference>
<evidence type="ECO:0000256" key="5">
    <source>
        <dbReference type="ARBA" id="ARBA00022840"/>
    </source>
</evidence>
<name>A0A504Z100_FASGI</name>
<dbReference type="InterPro" id="IPR016438">
    <property type="entry name" value="SKI2-like"/>
</dbReference>
<dbReference type="PANTHER" id="PTHR12131:SF7">
    <property type="entry name" value="EXOSOME RNA HELICASE MTR4"/>
    <property type="match status" value="1"/>
</dbReference>
<dbReference type="CDD" id="cd18024">
    <property type="entry name" value="DEXHc_Mtr4-like"/>
    <property type="match status" value="1"/>
</dbReference>
<dbReference type="GO" id="GO:0016787">
    <property type="term" value="F:hydrolase activity"/>
    <property type="evidence" value="ECO:0007669"/>
    <property type="project" value="UniProtKB-KW"/>
</dbReference>
<comment type="subcellular location">
    <subcellularLocation>
        <location evidence="1">Nucleus</location>
    </subcellularLocation>
</comment>
<evidence type="ECO:0000259" key="8">
    <source>
        <dbReference type="PROSITE" id="PS51192"/>
    </source>
</evidence>
<dbReference type="InterPro" id="IPR050699">
    <property type="entry name" value="RNA-DNA_Helicase"/>
</dbReference>